<dbReference type="Proteomes" id="UP001316087">
    <property type="component" value="Unassembled WGS sequence"/>
</dbReference>
<feature type="domain" description="SLH" evidence="3">
    <location>
        <begin position="89"/>
        <end position="152"/>
    </location>
</feature>
<sequence>MAKSNKGRKLFATTATAALVASAIVPVASAAQINDFNSISSYAQEAVQDLNDRGVIKGDQKGNFNPKNPITRAEAATILVGALELEGSGSTSFTDVKKSAWYYEAIDAAVSNGIFQGQGAGKFNPSANLTRSEAAIILVDAFGLEGSADLSEFKDSASVKSWAEEALSIAVANGVMKGDNGNLKPNAAISRQDFAVMYHRTEAAEGTEEVSGSVKAINSTTVEVTFPEAVTELNELNFAIEGLTISNKVLKQTDSKTVVLTTSAQTADVEYTVTVNGEAVGKFKGVSAVVPTAVKTVVASQQGIIGKEVTLTAEVTVADGQSKAGIPVTFNIVNGEKTNDKIEVVAHTNDKGVATYSYTRYYNGIDDVVAYATNKSSVKDNAKVYWASSPQLTIKEDKAGTTVANGGKKSYQITGDKNSVVLVAFEENLDIKSNKIADVQVTSAVGYIDEDDNYKPYSSSKKLTPYELSTGAAQYVVVELDKKGEGSLIITGNDASVTPIVYEAASIGDLDLKKLDTAQANLKKLDVEYSRTLLQAKADKVKFEQNDKLALDVKALGTEDAAQASALKTAGTEIDEKNDFGLGGREYEVTVRTKDGELASKGSKAHLVFEDIKGDIQVIIGDVVYNVEEDKVLSAPITVEKDGKASFRVIGKGKDSYATPTVFLNTEGSTTDVKLDKKDVQVKAETTYFTAADVEEAVIKVLNGEFGTEVTSLQAGKKAYAVYQSVDQNGFAYGTGKTYDVTFELSNTFGELEVTGKDVQNVGRTYTYETTSDVNGRAVVEFTSKSATTVSIDILGSRNVLPTKVATMKFTQYATGETTGVITATNTEDDTLTIGTNVYSYADAKEYKQNGSKINKSEFEKLIVKANARVSITKDADGKLTFDVLNAADPADVPVTVTSAEAVDTDGNNIADQIKLTFSKDVDEAVLTAAYLGAVTLTGGTVGTTVVADSNSKDNKVTLAVTGATGLGLGTLTMPALVDLGVDASDFAKYTTSLGTAVAPTLVAATSTPTPGTAVKQVETLTIDANAAVNTGDAIVTVKAAGFNGGAPLDINVRVEVGQDADTVAASVVKALKANSTVTGFFTVTGTADEVILTANTAAGDDSTMNIAIAGGSHNVVTGVAASVDTKAGELTAETVDVKITTGATNAGTVTATVTDGASSKTVTFQVAANDTANQVATKLAIALSADSRYVITQTALDTVTLTNKTAGTAPATTVTVK</sequence>
<reference evidence="4 5" key="1">
    <citation type="submission" date="2022-03" db="EMBL/GenBank/DDBJ databases">
        <authorList>
            <person name="Jo J.-H."/>
            <person name="Im W.-T."/>
        </authorList>
    </citation>
    <scope>NUCLEOTIDE SEQUENCE [LARGE SCALE GENOMIC DNA]</scope>
    <source>
        <strain evidence="4 5">MA9</strain>
    </source>
</reference>
<dbReference type="InterPro" id="IPR001119">
    <property type="entry name" value="SLH_dom"/>
</dbReference>
<dbReference type="InterPro" id="IPR051465">
    <property type="entry name" value="Cell_Envelope_Struct_Comp"/>
</dbReference>
<feature type="domain" description="SLH" evidence="3">
    <location>
        <begin position="153"/>
        <end position="212"/>
    </location>
</feature>
<keyword evidence="1 2" id="KW-0732">Signal</keyword>
<proteinExistence type="predicted"/>
<feature type="domain" description="SLH" evidence="3">
    <location>
        <begin position="30"/>
        <end position="88"/>
    </location>
</feature>
<evidence type="ECO:0000256" key="2">
    <source>
        <dbReference type="SAM" id="SignalP"/>
    </source>
</evidence>
<dbReference type="RefSeq" id="WP_241367609.1">
    <property type="nucleotide sequence ID" value="NZ_JAKZFC010000001.1"/>
</dbReference>
<evidence type="ECO:0000313" key="4">
    <source>
        <dbReference type="EMBL" id="MCH7320595.1"/>
    </source>
</evidence>
<evidence type="ECO:0000313" key="5">
    <source>
        <dbReference type="Proteomes" id="UP001316087"/>
    </source>
</evidence>
<evidence type="ECO:0000259" key="3">
    <source>
        <dbReference type="PROSITE" id="PS51272"/>
    </source>
</evidence>
<dbReference type="InterPro" id="IPR014755">
    <property type="entry name" value="Cu-Rt/internalin_Ig-like"/>
</dbReference>
<dbReference type="Gene3D" id="2.60.40.1220">
    <property type="match status" value="1"/>
</dbReference>
<keyword evidence="5" id="KW-1185">Reference proteome</keyword>
<comment type="caution">
    <text evidence="4">The sequence shown here is derived from an EMBL/GenBank/DDBJ whole genome shotgun (WGS) entry which is preliminary data.</text>
</comment>
<feature type="signal peptide" evidence="2">
    <location>
        <begin position="1"/>
        <end position="30"/>
    </location>
</feature>
<name>A0ABS9U8X2_9BACL</name>
<accession>A0ABS9U8X2</accession>
<organism evidence="4 5">
    <name type="scientific">Solibacillus palustris</name>
    <dbReference type="NCBI Taxonomy" id="2908203"/>
    <lineage>
        <taxon>Bacteria</taxon>
        <taxon>Bacillati</taxon>
        <taxon>Bacillota</taxon>
        <taxon>Bacilli</taxon>
        <taxon>Bacillales</taxon>
        <taxon>Caryophanaceae</taxon>
        <taxon>Solibacillus</taxon>
    </lineage>
</organism>
<dbReference type="PANTHER" id="PTHR43308:SF1">
    <property type="entry name" value="OUTER MEMBRANE PROTEIN ALPHA"/>
    <property type="match status" value="1"/>
</dbReference>
<protein>
    <submittedName>
        <fullName evidence="4">S-layer homology domain-containing protein</fullName>
    </submittedName>
</protein>
<feature type="chain" id="PRO_5045955665" evidence="2">
    <location>
        <begin position="31"/>
        <end position="1218"/>
    </location>
</feature>
<evidence type="ECO:0000256" key="1">
    <source>
        <dbReference type="ARBA" id="ARBA00022729"/>
    </source>
</evidence>
<dbReference type="PANTHER" id="PTHR43308">
    <property type="entry name" value="OUTER MEMBRANE PROTEIN ALPHA-RELATED"/>
    <property type="match status" value="1"/>
</dbReference>
<dbReference type="Pfam" id="PF00395">
    <property type="entry name" value="SLH"/>
    <property type="match status" value="3"/>
</dbReference>
<gene>
    <name evidence="4" type="ORF">LZ480_01740</name>
</gene>
<dbReference type="EMBL" id="JAKZFC010000001">
    <property type="protein sequence ID" value="MCH7320595.1"/>
    <property type="molecule type" value="Genomic_DNA"/>
</dbReference>
<dbReference type="PROSITE" id="PS51272">
    <property type="entry name" value="SLH"/>
    <property type="match status" value="3"/>
</dbReference>